<dbReference type="Gene3D" id="3.40.50.1000">
    <property type="entry name" value="HAD superfamily/HAD-like"/>
    <property type="match status" value="1"/>
</dbReference>
<keyword evidence="6" id="KW-0547">Nucleotide-binding</keyword>
<comment type="similarity">
    <text evidence="2">Belongs to the cation transport ATPase (P-type) (TC 3.A.3) family. Type IIA subfamily.</text>
</comment>
<evidence type="ECO:0000256" key="10">
    <source>
        <dbReference type="ARBA" id="ARBA00022989"/>
    </source>
</evidence>
<protein>
    <submittedName>
        <fullName evidence="14">HAD-IC family P-type ATPase</fullName>
    </submittedName>
</protein>
<dbReference type="Gene3D" id="3.40.1110.10">
    <property type="entry name" value="Calcium-transporting ATPase, cytoplasmic domain N"/>
    <property type="match status" value="1"/>
</dbReference>
<dbReference type="PANTHER" id="PTHR43294">
    <property type="entry name" value="SODIUM/POTASSIUM-TRANSPORTING ATPASE SUBUNIT ALPHA"/>
    <property type="match status" value="1"/>
</dbReference>
<feature type="transmembrane region" description="Helical" evidence="12">
    <location>
        <begin position="825"/>
        <end position="844"/>
    </location>
</feature>
<dbReference type="PRINTS" id="PR00121">
    <property type="entry name" value="NAKATPASE"/>
</dbReference>
<evidence type="ECO:0000256" key="8">
    <source>
        <dbReference type="ARBA" id="ARBA00022842"/>
    </source>
</evidence>
<dbReference type="GO" id="GO:1902600">
    <property type="term" value="P:proton transmembrane transport"/>
    <property type="evidence" value="ECO:0007669"/>
    <property type="project" value="TreeGrafter"/>
</dbReference>
<dbReference type="InterPro" id="IPR006068">
    <property type="entry name" value="ATPase_P-typ_cation-transptr_C"/>
</dbReference>
<reference evidence="14 15" key="1">
    <citation type="submission" date="2019-11" db="EMBL/GenBank/DDBJ databases">
        <authorList>
            <person name="Zheng R.K."/>
            <person name="Sun C.M."/>
        </authorList>
    </citation>
    <scope>NUCLEOTIDE SEQUENCE [LARGE SCALE GENOMIC DNA]</scope>
    <source>
        <strain evidence="14 15">SRB007</strain>
    </source>
</reference>
<dbReference type="Pfam" id="PF13246">
    <property type="entry name" value="Cation_ATPase"/>
    <property type="match status" value="1"/>
</dbReference>
<keyword evidence="3" id="KW-1003">Cell membrane</keyword>
<keyword evidence="4" id="KW-0597">Phosphoprotein</keyword>
<dbReference type="RefSeq" id="WP_158947740.1">
    <property type="nucleotide sequence ID" value="NZ_CP046400.1"/>
</dbReference>
<dbReference type="GO" id="GO:0005391">
    <property type="term" value="F:P-type sodium:potassium-exchanging transporter activity"/>
    <property type="evidence" value="ECO:0007669"/>
    <property type="project" value="TreeGrafter"/>
</dbReference>
<dbReference type="Proteomes" id="UP000428328">
    <property type="component" value="Chromosome"/>
</dbReference>
<keyword evidence="7" id="KW-0067">ATP-binding</keyword>
<dbReference type="GO" id="GO:0036376">
    <property type="term" value="P:sodium ion export across plasma membrane"/>
    <property type="evidence" value="ECO:0007669"/>
    <property type="project" value="TreeGrafter"/>
</dbReference>
<dbReference type="Gene3D" id="2.70.150.10">
    <property type="entry name" value="Calcium-transporting ATPase, cytoplasmic transduction domain A"/>
    <property type="match status" value="1"/>
</dbReference>
<dbReference type="EMBL" id="CP046400">
    <property type="protein sequence ID" value="QGY40434.1"/>
    <property type="molecule type" value="Genomic_DNA"/>
</dbReference>
<dbReference type="InterPro" id="IPR001757">
    <property type="entry name" value="P_typ_ATPase"/>
</dbReference>
<proteinExistence type="inferred from homology"/>
<evidence type="ECO:0000256" key="5">
    <source>
        <dbReference type="ARBA" id="ARBA00022692"/>
    </source>
</evidence>
<keyword evidence="15" id="KW-1185">Reference proteome</keyword>
<evidence type="ECO:0000256" key="7">
    <source>
        <dbReference type="ARBA" id="ARBA00022840"/>
    </source>
</evidence>
<comment type="subcellular location">
    <subcellularLocation>
        <location evidence="1">Cell membrane</location>
        <topology evidence="1">Multi-pass membrane protein</topology>
    </subcellularLocation>
</comment>
<dbReference type="InterPro" id="IPR018303">
    <property type="entry name" value="ATPase_P-typ_P_site"/>
</dbReference>
<dbReference type="SFLD" id="SFLDG00002">
    <property type="entry name" value="C1.7:_P-type_atpase_like"/>
    <property type="match status" value="1"/>
</dbReference>
<organism evidence="14 15">
    <name type="scientific">Pseudodesulfovibrio cashew</name>
    <dbReference type="NCBI Taxonomy" id="2678688"/>
    <lineage>
        <taxon>Bacteria</taxon>
        <taxon>Pseudomonadati</taxon>
        <taxon>Thermodesulfobacteriota</taxon>
        <taxon>Desulfovibrionia</taxon>
        <taxon>Desulfovibrionales</taxon>
        <taxon>Desulfovibrionaceae</taxon>
    </lineage>
</organism>
<feature type="transmembrane region" description="Helical" evidence="12">
    <location>
        <begin position="91"/>
        <end position="108"/>
    </location>
</feature>
<sequence length="926" mass="100398">MNEAAFHALSADETFSTLNSTTQGLSSKEAASRLSANGPNDLISAKPSSRLAILLAQFKDLLVAVLIVAGIISFCLAFVEGSWENYRNGTIIFLIVIVDAALGFGLEYKASRIVRKLRSLILSPARAMRDGRLSEIPLQALVPGDVIHIEQGDKIPADLRIVESNNLRTNEFSLTGESMPVDKDTEKLAADLTVADRINMAFAGTTVASGNGVGVVVHTGMRTELGKIAAMTEDVIEVRSPLQDELNVLAIRLTIVAGAISGGLLVLALWSGLDWLVAVTYALGVAVACVPQALPAQLTVAMSSASQHLARKNAVVKNLPTVETLGSTNVICTDKTGTVTRNEMTVTRAWIGERELQFTGVGYRPDGEVLDEASNPVPEDAIRGIDLFFRSATLASTGTIHPPDDLHEGWYAVGDPSEAALVAMSMKAGIAYHEETTNFPELRSFPFDTERKRMSSVRRLPEGDFVLMKGAPDTILDVCVSIRKDGNVQPMTREDRKRIDDRNIAFSDQALRVLALAYRQLDGDPEGISQEEAERDMVFLGLAGMIDPPRKGVREAMRKCHNAGIDIYMITGDHAATAAAIARDIGLGRNSERAVRVVRGKDMAGLGDEELAYMMHSNAALIFSRVEPAHKLRVVRLLGEQGRVVAVTGDGINDAPALKRAHIGVAMGRTGVDVAKEVAEVVLLDDNFSTLVDAVEEGRSIYSNIHKVVLASLTTNIAELLAVLLGLVGIAIGNYAIPMLTIQILAIDLFAEILPLTFLCFDPPTKDDMRRPPRNRRDHILNPATGLEIGFLGSLIGALSVGNFFLYMQRHGLNLGQDAIGTIEYARASAMTWLTMAFCQFANILSRRYRDVSIFNRNILTNRILLGAVILSAGQTFLAVHAPGIRQFLGFAPIGIEDWLYVFGAAAIFLTAWEGIKWKRRRSTSP</sequence>
<evidence type="ECO:0000256" key="1">
    <source>
        <dbReference type="ARBA" id="ARBA00004651"/>
    </source>
</evidence>
<dbReference type="KEGG" id="psel:GM415_09945"/>
<evidence type="ECO:0000313" key="14">
    <source>
        <dbReference type="EMBL" id="QGY40434.1"/>
    </source>
</evidence>
<dbReference type="InterPro" id="IPR004014">
    <property type="entry name" value="ATPase_P-typ_cation-transptr_N"/>
</dbReference>
<dbReference type="AlphaFoldDB" id="A0A6I6JSA5"/>
<feature type="transmembrane region" description="Helical" evidence="12">
    <location>
        <begin position="708"/>
        <end position="733"/>
    </location>
</feature>
<keyword evidence="9" id="KW-1278">Translocase</keyword>
<evidence type="ECO:0000256" key="4">
    <source>
        <dbReference type="ARBA" id="ARBA00022553"/>
    </source>
</evidence>
<dbReference type="Gene3D" id="1.20.1110.10">
    <property type="entry name" value="Calcium-transporting ATPase, transmembrane domain"/>
    <property type="match status" value="1"/>
</dbReference>
<dbReference type="SUPFAM" id="SSF81660">
    <property type="entry name" value="Metal cation-transporting ATPase, ATP-binding domain N"/>
    <property type="match status" value="1"/>
</dbReference>
<dbReference type="PRINTS" id="PR00119">
    <property type="entry name" value="CATATPASE"/>
</dbReference>
<keyword evidence="10 12" id="KW-1133">Transmembrane helix</keyword>
<dbReference type="SUPFAM" id="SSF81665">
    <property type="entry name" value="Calcium ATPase, transmembrane domain M"/>
    <property type="match status" value="1"/>
</dbReference>
<dbReference type="SMART" id="SM00831">
    <property type="entry name" value="Cation_ATPase_N"/>
    <property type="match status" value="1"/>
</dbReference>
<evidence type="ECO:0000256" key="2">
    <source>
        <dbReference type="ARBA" id="ARBA00005675"/>
    </source>
</evidence>
<dbReference type="SUPFAM" id="SSF56784">
    <property type="entry name" value="HAD-like"/>
    <property type="match status" value="1"/>
</dbReference>
<evidence type="ECO:0000256" key="9">
    <source>
        <dbReference type="ARBA" id="ARBA00022967"/>
    </source>
</evidence>
<dbReference type="InterPro" id="IPR059000">
    <property type="entry name" value="ATPase_P-type_domA"/>
</dbReference>
<dbReference type="GO" id="GO:1990573">
    <property type="term" value="P:potassium ion import across plasma membrane"/>
    <property type="evidence" value="ECO:0007669"/>
    <property type="project" value="TreeGrafter"/>
</dbReference>
<dbReference type="PANTHER" id="PTHR43294:SF21">
    <property type="entry name" value="CATION TRANSPORTING ATPASE"/>
    <property type="match status" value="1"/>
</dbReference>
<dbReference type="InterPro" id="IPR044492">
    <property type="entry name" value="P_typ_ATPase_HD_dom"/>
</dbReference>
<feature type="transmembrane region" description="Helical" evidence="12">
    <location>
        <begin position="275"/>
        <end position="294"/>
    </location>
</feature>
<dbReference type="Pfam" id="PF00690">
    <property type="entry name" value="Cation_ATPase_N"/>
    <property type="match status" value="1"/>
</dbReference>
<evidence type="ECO:0000256" key="6">
    <source>
        <dbReference type="ARBA" id="ARBA00022741"/>
    </source>
</evidence>
<dbReference type="Pfam" id="PF00122">
    <property type="entry name" value="E1-E2_ATPase"/>
    <property type="match status" value="1"/>
</dbReference>
<evidence type="ECO:0000256" key="12">
    <source>
        <dbReference type="SAM" id="Phobius"/>
    </source>
</evidence>
<feature type="transmembrane region" description="Helical" evidence="12">
    <location>
        <begin position="739"/>
        <end position="761"/>
    </location>
</feature>
<evidence type="ECO:0000259" key="13">
    <source>
        <dbReference type="SMART" id="SM00831"/>
    </source>
</evidence>
<feature type="transmembrane region" description="Helical" evidence="12">
    <location>
        <begin position="61"/>
        <end position="79"/>
    </location>
</feature>
<dbReference type="GO" id="GO:0030007">
    <property type="term" value="P:intracellular potassium ion homeostasis"/>
    <property type="evidence" value="ECO:0007669"/>
    <property type="project" value="TreeGrafter"/>
</dbReference>
<dbReference type="InterPro" id="IPR036412">
    <property type="entry name" value="HAD-like_sf"/>
</dbReference>
<dbReference type="GO" id="GO:0006883">
    <property type="term" value="P:intracellular sodium ion homeostasis"/>
    <property type="evidence" value="ECO:0007669"/>
    <property type="project" value="TreeGrafter"/>
</dbReference>
<dbReference type="InterPro" id="IPR008250">
    <property type="entry name" value="ATPase_P-typ_transduc_dom_A_sf"/>
</dbReference>
<dbReference type="NCBIfam" id="TIGR01494">
    <property type="entry name" value="ATPase_P-type"/>
    <property type="match status" value="2"/>
</dbReference>
<evidence type="ECO:0000256" key="3">
    <source>
        <dbReference type="ARBA" id="ARBA00022475"/>
    </source>
</evidence>
<dbReference type="InterPro" id="IPR023298">
    <property type="entry name" value="ATPase_P-typ_TM_dom_sf"/>
</dbReference>
<dbReference type="GO" id="GO:0016887">
    <property type="term" value="F:ATP hydrolysis activity"/>
    <property type="evidence" value="ECO:0007669"/>
    <property type="project" value="InterPro"/>
</dbReference>
<evidence type="ECO:0000313" key="15">
    <source>
        <dbReference type="Proteomes" id="UP000428328"/>
    </source>
</evidence>
<feature type="transmembrane region" description="Helical" evidence="12">
    <location>
        <begin position="781"/>
        <end position="805"/>
    </location>
</feature>
<dbReference type="PROSITE" id="PS00154">
    <property type="entry name" value="ATPASE_E1_E2"/>
    <property type="match status" value="1"/>
</dbReference>
<dbReference type="Pfam" id="PF00689">
    <property type="entry name" value="Cation_ATPase_C"/>
    <property type="match status" value="1"/>
</dbReference>
<feature type="transmembrane region" description="Helical" evidence="12">
    <location>
        <begin position="249"/>
        <end position="269"/>
    </location>
</feature>
<dbReference type="SFLD" id="SFLDF00027">
    <property type="entry name" value="p-type_atpase"/>
    <property type="match status" value="1"/>
</dbReference>
<evidence type="ECO:0000256" key="11">
    <source>
        <dbReference type="ARBA" id="ARBA00023136"/>
    </source>
</evidence>
<keyword evidence="8" id="KW-0460">Magnesium</keyword>
<keyword evidence="5 12" id="KW-0812">Transmembrane</keyword>
<dbReference type="FunFam" id="3.40.50.1000:FF:000083">
    <property type="entry name" value="Sodium/potassium-transporting ATPase subunit alpha"/>
    <property type="match status" value="1"/>
</dbReference>
<dbReference type="GO" id="GO:0005524">
    <property type="term" value="F:ATP binding"/>
    <property type="evidence" value="ECO:0007669"/>
    <property type="project" value="UniProtKB-KW"/>
</dbReference>
<dbReference type="FunFam" id="2.70.150.10:FF:000160">
    <property type="entry name" value="Sarcoplasmic/endoplasmic reticulum calcium ATPase 1"/>
    <property type="match status" value="1"/>
</dbReference>
<name>A0A6I6JSA5_9BACT</name>
<feature type="domain" description="Cation-transporting P-type ATPase N-terminal" evidence="13">
    <location>
        <begin position="5"/>
        <end position="78"/>
    </location>
</feature>
<dbReference type="InterPro" id="IPR023214">
    <property type="entry name" value="HAD_sf"/>
</dbReference>
<dbReference type="InterPro" id="IPR050510">
    <property type="entry name" value="Cation_transp_ATPase_P-type"/>
</dbReference>
<feature type="transmembrane region" description="Helical" evidence="12">
    <location>
        <begin position="864"/>
        <end position="884"/>
    </location>
</feature>
<dbReference type="SUPFAM" id="SSF81653">
    <property type="entry name" value="Calcium ATPase, transduction domain A"/>
    <property type="match status" value="1"/>
</dbReference>
<keyword evidence="11 12" id="KW-0472">Membrane</keyword>
<gene>
    <name evidence="14" type="ORF">GM415_09945</name>
</gene>
<dbReference type="InterPro" id="IPR023299">
    <property type="entry name" value="ATPase_P-typ_cyto_dom_N"/>
</dbReference>
<feature type="transmembrane region" description="Helical" evidence="12">
    <location>
        <begin position="899"/>
        <end position="916"/>
    </location>
</feature>
<dbReference type="SFLD" id="SFLDS00003">
    <property type="entry name" value="Haloacid_Dehalogenase"/>
    <property type="match status" value="1"/>
</dbReference>
<dbReference type="GO" id="GO:0005886">
    <property type="term" value="C:plasma membrane"/>
    <property type="evidence" value="ECO:0007669"/>
    <property type="project" value="UniProtKB-SubCell"/>
</dbReference>
<accession>A0A6I6JSA5</accession>